<evidence type="ECO:0000256" key="2">
    <source>
        <dbReference type="SAM" id="Phobius"/>
    </source>
</evidence>
<feature type="region of interest" description="Disordered" evidence="1">
    <location>
        <begin position="107"/>
        <end position="134"/>
    </location>
</feature>
<dbReference type="Proteomes" id="UP000297910">
    <property type="component" value="Unassembled WGS sequence"/>
</dbReference>
<proteinExistence type="predicted"/>
<evidence type="ECO:0000256" key="1">
    <source>
        <dbReference type="SAM" id="MobiDB-lite"/>
    </source>
</evidence>
<feature type="compositionally biased region" description="Acidic residues" evidence="1">
    <location>
        <begin position="111"/>
        <end position="121"/>
    </location>
</feature>
<keyword evidence="2" id="KW-0472">Membrane</keyword>
<comment type="caution">
    <text evidence="3">The sequence shown here is derived from an EMBL/GenBank/DDBJ whole genome shotgun (WGS) entry which is preliminary data.</text>
</comment>
<protein>
    <submittedName>
        <fullName evidence="3">Uncharacterized protein</fullName>
    </submittedName>
</protein>
<dbReference type="EMBL" id="PQXI01000172">
    <property type="protein sequence ID" value="TGO22333.1"/>
    <property type="molecule type" value="Genomic_DNA"/>
</dbReference>
<keyword evidence="2" id="KW-0812">Transmembrane</keyword>
<dbReference type="AlphaFoldDB" id="A0A4Z1FI81"/>
<feature type="transmembrane region" description="Helical" evidence="2">
    <location>
        <begin position="76"/>
        <end position="96"/>
    </location>
</feature>
<organism evidence="3 4">
    <name type="scientific">Botrytis paeoniae</name>
    <dbReference type="NCBI Taxonomy" id="278948"/>
    <lineage>
        <taxon>Eukaryota</taxon>
        <taxon>Fungi</taxon>
        <taxon>Dikarya</taxon>
        <taxon>Ascomycota</taxon>
        <taxon>Pezizomycotina</taxon>
        <taxon>Leotiomycetes</taxon>
        <taxon>Helotiales</taxon>
        <taxon>Sclerotiniaceae</taxon>
        <taxon>Botrytis</taxon>
    </lineage>
</organism>
<accession>A0A4Z1FI81</accession>
<sequence>MYKAFSKPRVLIRRKPLTSQTTKTIEGSKFHTSEPRRYAEPGSKSLSKGKPAMAESKKAQNPSIRNDFKDLGATKTVKWVVIVAISVAATMETIFWTKMLIARLGWGKGEGEEERDEDEGKDEDKEGENQAKNE</sequence>
<evidence type="ECO:0000313" key="4">
    <source>
        <dbReference type="Proteomes" id="UP000297910"/>
    </source>
</evidence>
<feature type="region of interest" description="Disordered" evidence="1">
    <location>
        <begin position="16"/>
        <end position="67"/>
    </location>
</feature>
<reference evidence="3 4" key="1">
    <citation type="submission" date="2017-12" db="EMBL/GenBank/DDBJ databases">
        <title>Comparative genomics of Botrytis spp.</title>
        <authorList>
            <person name="Valero-Jimenez C.A."/>
            <person name="Tapia P."/>
            <person name="Veloso J."/>
            <person name="Silva-Moreno E."/>
            <person name="Staats M."/>
            <person name="Valdes J.H."/>
            <person name="Van Kan J.A.L."/>
        </authorList>
    </citation>
    <scope>NUCLEOTIDE SEQUENCE [LARGE SCALE GENOMIC DNA]</scope>
    <source>
        <strain evidence="3 4">Bp0003</strain>
    </source>
</reference>
<name>A0A4Z1FI81_9HELO</name>
<gene>
    <name evidence="3" type="ORF">BPAE_0172g00140</name>
</gene>
<evidence type="ECO:0000313" key="3">
    <source>
        <dbReference type="EMBL" id="TGO22333.1"/>
    </source>
</evidence>
<keyword evidence="2" id="KW-1133">Transmembrane helix</keyword>
<feature type="compositionally biased region" description="Basic and acidic residues" evidence="1">
    <location>
        <begin position="26"/>
        <end position="39"/>
    </location>
</feature>
<feature type="compositionally biased region" description="Basic and acidic residues" evidence="1">
    <location>
        <begin position="122"/>
        <end position="134"/>
    </location>
</feature>
<keyword evidence="4" id="KW-1185">Reference proteome</keyword>